<name>A0ACB8DHF5_DERSI</name>
<protein>
    <submittedName>
        <fullName evidence="1">Uncharacterized protein</fullName>
    </submittedName>
</protein>
<evidence type="ECO:0000313" key="1">
    <source>
        <dbReference type="EMBL" id="KAH7967527.1"/>
    </source>
</evidence>
<sequence>MSCLLRAGATKKSFTLALHRCLSGRLDATRFLRCSAPNKPCPFDSRRDFNEQRISQHQGLRRRTDSTGLLVNAPAKEKFLHTSCAAAGDREDTPRLWRTTQTLHDSTKTCAKVALPPTGPARCMSAQSDGAPPTSSASPTLEPHLYVSSNTFQKRDNLLVLDLLNTAFRRAPSEDQQFLDVGCAVGDFTRDVLLPRSSPCWRIVGTDVSSAMIAYAERYFAHPRVTYDVLDVSRDVSPFVEQYGRFHRVYSFFCLHWIRDQVGALRNVRNLMAPEGECLLQFCARTPVYTLWRDFAHMDRWRSLISNIEDFIPPSQDADDRLSYLENILAASALKPHTCEVLRNVWTFPSEQHLAGSISAVLPVADGVPDHEKQELTKAMSAEMLRRCHKGPAGFSAEFDVYVVHASRSTVCHPTN</sequence>
<reference evidence="1" key="1">
    <citation type="submission" date="2020-05" db="EMBL/GenBank/DDBJ databases">
        <title>Large-scale comparative analyses of tick genomes elucidate their genetic diversity and vector capacities.</title>
        <authorList>
            <person name="Jia N."/>
            <person name="Wang J."/>
            <person name="Shi W."/>
            <person name="Du L."/>
            <person name="Sun Y."/>
            <person name="Zhan W."/>
            <person name="Jiang J."/>
            <person name="Wang Q."/>
            <person name="Zhang B."/>
            <person name="Ji P."/>
            <person name="Sakyi L.B."/>
            <person name="Cui X."/>
            <person name="Yuan T."/>
            <person name="Jiang B."/>
            <person name="Yang W."/>
            <person name="Lam T.T.-Y."/>
            <person name="Chang Q."/>
            <person name="Ding S."/>
            <person name="Wang X."/>
            <person name="Zhu J."/>
            <person name="Ruan X."/>
            <person name="Zhao L."/>
            <person name="Wei J."/>
            <person name="Que T."/>
            <person name="Du C."/>
            <person name="Cheng J."/>
            <person name="Dai P."/>
            <person name="Han X."/>
            <person name="Huang E."/>
            <person name="Gao Y."/>
            <person name="Liu J."/>
            <person name="Shao H."/>
            <person name="Ye R."/>
            <person name="Li L."/>
            <person name="Wei W."/>
            <person name="Wang X."/>
            <person name="Wang C."/>
            <person name="Yang T."/>
            <person name="Huo Q."/>
            <person name="Li W."/>
            <person name="Guo W."/>
            <person name="Chen H."/>
            <person name="Zhou L."/>
            <person name="Ni X."/>
            <person name="Tian J."/>
            <person name="Zhou Y."/>
            <person name="Sheng Y."/>
            <person name="Liu T."/>
            <person name="Pan Y."/>
            <person name="Xia L."/>
            <person name="Li J."/>
            <person name="Zhao F."/>
            <person name="Cao W."/>
        </authorList>
    </citation>
    <scope>NUCLEOTIDE SEQUENCE</scope>
    <source>
        <strain evidence="1">Dsil-2018</strain>
    </source>
</reference>
<comment type="caution">
    <text evidence="1">The sequence shown here is derived from an EMBL/GenBank/DDBJ whole genome shotgun (WGS) entry which is preliminary data.</text>
</comment>
<keyword evidence="2" id="KW-1185">Reference proteome</keyword>
<organism evidence="1 2">
    <name type="scientific">Dermacentor silvarum</name>
    <name type="common">Tick</name>
    <dbReference type="NCBI Taxonomy" id="543639"/>
    <lineage>
        <taxon>Eukaryota</taxon>
        <taxon>Metazoa</taxon>
        <taxon>Ecdysozoa</taxon>
        <taxon>Arthropoda</taxon>
        <taxon>Chelicerata</taxon>
        <taxon>Arachnida</taxon>
        <taxon>Acari</taxon>
        <taxon>Parasitiformes</taxon>
        <taxon>Ixodida</taxon>
        <taxon>Ixodoidea</taxon>
        <taxon>Ixodidae</taxon>
        <taxon>Rhipicephalinae</taxon>
        <taxon>Dermacentor</taxon>
    </lineage>
</organism>
<accession>A0ACB8DHF5</accession>
<evidence type="ECO:0000313" key="2">
    <source>
        <dbReference type="Proteomes" id="UP000821865"/>
    </source>
</evidence>
<gene>
    <name evidence="1" type="ORF">HPB49_025429</name>
</gene>
<proteinExistence type="predicted"/>
<dbReference type="EMBL" id="CM023471">
    <property type="protein sequence ID" value="KAH7967527.1"/>
    <property type="molecule type" value="Genomic_DNA"/>
</dbReference>
<dbReference type="Proteomes" id="UP000821865">
    <property type="component" value="Chromosome 2"/>
</dbReference>